<dbReference type="InterPro" id="IPR029001">
    <property type="entry name" value="ITPase-like_fam"/>
</dbReference>
<feature type="active site" description="Proton acceptor" evidence="4">
    <location>
        <position position="80"/>
    </location>
</feature>
<evidence type="ECO:0000256" key="4">
    <source>
        <dbReference type="HAMAP-Rule" id="MF_00528"/>
    </source>
</evidence>
<evidence type="ECO:0000256" key="3">
    <source>
        <dbReference type="ARBA" id="ARBA00023080"/>
    </source>
</evidence>
<dbReference type="NCBIfam" id="TIGR00172">
    <property type="entry name" value="maf"/>
    <property type="match status" value="1"/>
</dbReference>
<evidence type="ECO:0000313" key="6">
    <source>
        <dbReference type="Proteomes" id="UP000005551"/>
    </source>
</evidence>
<name>I5C3M1_9BACT</name>
<keyword evidence="2 4" id="KW-0378">Hydrolase</keyword>
<comment type="similarity">
    <text evidence="4">Belongs to the Maf family. YhdE subfamily.</text>
</comment>
<dbReference type="PANTHER" id="PTHR43213">
    <property type="entry name" value="BIFUNCTIONAL DTTP/UTP PYROPHOSPHATASE/METHYLTRANSFERASE PROTEIN-RELATED"/>
    <property type="match status" value="1"/>
</dbReference>
<proteinExistence type="inferred from homology"/>
<feature type="site" description="Important for substrate specificity" evidence="4">
    <location>
        <position position="22"/>
    </location>
</feature>
<dbReference type="InterPro" id="IPR003697">
    <property type="entry name" value="Maf-like"/>
</dbReference>
<keyword evidence="6" id="KW-1185">Reference proteome</keyword>
<comment type="caution">
    <text evidence="5">The sequence shown here is derived from an EMBL/GenBank/DDBJ whole genome shotgun (WGS) entry which is preliminary data.</text>
</comment>
<dbReference type="EC" id="3.6.1.9" evidence="4"/>
<sequence length="199" mass="21815">MTEALQKKLHGYSLTLGSGSPRRKELLAGLHLPFTVRTLKTEEDFPDTLPALQVAPYLAEKKAQAFRDTVAAKEIILTADTVVIAENNILNKPAEASEASEMLHLLSGKTHTVCTGFSLLFEGQLYTQADEVKVDMLPLSAEAIAYYIETARPYDKAGAYGIQEWIGHIGVKAIHGSFYTVMGLPVHLVYSALLQLLSR</sequence>
<feature type="site" description="Important for substrate specificity" evidence="4">
    <location>
        <position position="163"/>
    </location>
</feature>
<organism evidence="5 6">
    <name type="scientific">Nitritalea halalkaliphila LW7</name>
    <dbReference type="NCBI Taxonomy" id="1189621"/>
    <lineage>
        <taxon>Bacteria</taxon>
        <taxon>Pseudomonadati</taxon>
        <taxon>Bacteroidota</taxon>
        <taxon>Cytophagia</taxon>
        <taxon>Cytophagales</taxon>
        <taxon>Cyclobacteriaceae</taxon>
        <taxon>Nitritalea</taxon>
    </lineage>
</organism>
<dbReference type="STRING" id="1189621.A3SI_10434"/>
<dbReference type="Proteomes" id="UP000005551">
    <property type="component" value="Unassembled WGS sequence"/>
</dbReference>
<dbReference type="SUPFAM" id="SSF52972">
    <property type="entry name" value="ITPase-like"/>
    <property type="match status" value="1"/>
</dbReference>
<comment type="catalytic activity">
    <reaction evidence="4">
        <text>dTTP + H2O = dTMP + diphosphate + H(+)</text>
        <dbReference type="Rhea" id="RHEA:28534"/>
        <dbReference type="ChEBI" id="CHEBI:15377"/>
        <dbReference type="ChEBI" id="CHEBI:15378"/>
        <dbReference type="ChEBI" id="CHEBI:33019"/>
        <dbReference type="ChEBI" id="CHEBI:37568"/>
        <dbReference type="ChEBI" id="CHEBI:63528"/>
        <dbReference type="EC" id="3.6.1.9"/>
    </reaction>
</comment>
<keyword evidence="3 4" id="KW-0546">Nucleotide metabolism</keyword>
<gene>
    <name evidence="5" type="ORF">A3SI_10434</name>
</gene>
<dbReference type="RefSeq" id="WP_009055076.1">
    <property type="nucleotide sequence ID" value="NZ_AJYA01000021.1"/>
</dbReference>
<protein>
    <recommendedName>
        <fullName evidence="4">dTTP/UTP pyrophosphatase</fullName>
        <shortName evidence="4">dTTPase/UTPase</shortName>
        <ecNumber evidence="4">3.6.1.9</ecNumber>
    </recommendedName>
    <alternativeName>
        <fullName evidence="4">Nucleoside triphosphate pyrophosphatase</fullName>
    </alternativeName>
    <alternativeName>
        <fullName evidence="4">Nucleotide pyrophosphatase</fullName>
        <shortName evidence="4">Nucleotide PPase</shortName>
    </alternativeName>
</protein>
<evidence type="ECO:0000256" key="1">
    <source>
        <dbReference type="ARBA" id="ARBA00001968"/>
    </source>
</evidence>
<comment type="function">
    <text evidence="4">Nucleoside triphosphate pyrophosphatase that hydrolyzes dTTP and UTP. May have a dual role in cell division arrest and in preventing the incorporation of modified nucleotides into cellular nucleic acids.</text>
</comment>
<dbReference type="GO" id="GO:0009117">
    <property type="term" value="P:nucleotide metabolic process"/>
    <property type="evidence" value="ECO:0007669"/>
    <property type="project" value="UniProtKB-KW"/>
</dbReference>
<dbReference type="GO" id="GO:0036218">
    <property type="term" value="F:dTTP diphosphatase activity"/>
    <property type="evidence" value="ECO:0007669"/>
    <property type="project" value="RHEA"/>
</dbReference>
<dbReference type="CDD" id="cd00555">
    <property type="entry name" value="Maf"/>
    <property type="match status" value="1"/>
</dbReference>
<dbReference type="PIRSF" id="PIRSF006305">
    <property type="entry name" value="Maf"/>
    <property type="match status" value="1"/>
</dbReference>
<dbReference type="GO" id="GO:0036221">
    <property type="term" value="F:UTP diphosphatase activity"/>
    <property type="evidence" value="ECO:0007669"/>
    <property type="project" value="RHEA"/>
</dbReference>
<comment type="subcellular location">
    <subcellularLocation>
        <location evidence="4">Cytoplasm</location>
    </subcellularLocation>
</comment>
<keyword evidence="4" id="KW-0963">Cytoplasm</keyword>
<dbReference type="AlphaFoldDB" id="I5C3M1"/>
<comment type="catalytic activity">
    <reaction evidence="4">
        <text>UTP + H2O = UMP + diphosphate + H(+)</text>
        <dbReference type="Rhea" id="RHEA:29395"/>
        <dbReference type="ChEBI" id="CHEBI:15377"/>
        <dbReference type="ChEBI" id="CHEBI:15378"/>
        <dbReference type="ChEBI" id="CHEBI:33019"/>
        <dbReference type="ChEBI" id="CHEBI:46398"/>
        <dbReference type="ChEBI" id="CHEBI:57865"/>
        <dbReference type="EC" id="3.6.1.9"/>
    </reaction>
</comment>
<dbReference type="Pfam" id="PF02545">
    <property type="entry name" value="Maf"/>
    <property type="match status" value="1"/>
</dbReference>
<feature type="site" description="Important for substrate specificity" evidence="4">
    <location>
        <position position="81"/>
    </location>
</feature>
<accession>I5C3M1</accession>
<evidence type="ECO:0000313" key="5">
    <source>
        <dbReference type="EMBL" id="EIM76423.1"/>
    </source>
</evidence>
<dbReference type="PANTHER" id="PTHR43213:SF5">
    <property type="entry name" value="BIFUNCTIONAL DTTP_UTP PYROPHOSPHATASE_METHYLTRANSFERASE PROTEIN-RELATED"/>
    <property type="match status" value="1"/>
</dbReference>
<dbReference type="EMBL" id="AJYA01000021">
    <property type="protein sequence ID" value="EIM76423.1"/>
    <property type="molecule type" value="Genomic_DNA"/>
</dbReference>
<dbReference type="PATRIC" id="fig|1189621.3.peg.2170"/>
<dbReference type="GO" id="GO:0005737">
    <property type="term" value="C:cytoplasm"/>
    <property type="evidence" value="ECO:0007669"/>
    <property type="project" value="UniProtKB-SubCell"/>
</dbReference>
<dbReference type="HAMAP" id="MF_00528">
    <property type="entry name" value="Maf"/>
    <property type="match status" value="1"/>
</dbReference>
<dbReference type="Gene3D" id="3.90.950.10">
    <property type="match status" value="1"/>
</dbReference>
<dbReference type="OrthoDB" id="9807767at2"/>
<comment type="cofactor">
    <cofactor evidence="1 4">
        <name>a divalent metal cation</name>
        <dbReference type="ChEBI" id="CHEBI:60240"/>
    </cofactor>
</comment>
<evidence type="ECO:0000256" key="2">
    <source>
        <dbReference type="ARBA" id="ARBA00022801"/>
    </source>
</evidence>
<reference evidence="5 6" key="1">
    <citation type="submission" date="2012-05" db="EMBL/GenBank/DDBJ databases">
        <title>Genome sequence of Nitritalea halalkaliphila LW7.</title>
        <authorList>
            <person name="Jangir P.K."/>
            <person name="Singh A."/>
            <person name="Shivaji S."/>
            <person name="Sharma R."/>
        </authorList>
    </citation>
    <scope>NUCLEOTIDE SEQUENCE [LARGE SCALE GENOMIC DNA]</scope>
    <source>
        <strain evidence="5 6">LW7</strain>
    </source>
</reference>
<comment type="caution">
    <text evidence="4">Lacks conserved residue(s) required for the propagation of feature annotation.</text>
</comment>